<proteinExistence type="predicted"/>
<feature type="coiled-coil region" evidence="1">
    <location>
        <begin position="109"/>
        <end position="136"/>
    </location>
</feature>
<feature type="domain" description="RsiG-like" evidence="2">
    <location>
        <begin position="7"/>
        <end position="64"/>
    </location>
</feature>
<evidence type="ECO:0000313" key="4">
    <source>
        <dbReference type="Proteomes" id="UP000515947"/>
    </source>
</evidence>
<keyword evidence="1" id="KW-0175">Coiled coil</keyword>
<dbReference type="Pfam" id="PF22802">
    <property type="entry name" value="RsiG"/>
    <property type="match status" value="1"/>
</dbReference>
<evidence type="ECO:0000256" key="1">
    <source>
        <dbReference type="SAM" id="Coils"/>
    </source>
</evidence>
<accession>A0A7G9RGM1</accession>
<sequence>MPAVDTSPRHWSELSLDGLRAYRRTLADEEEKVSYWRRLVHARIDVLEAEAHHERPLTIEELVRVLGDTGAGHGRTALVSVQAAEPLPDLPVLQEMWVTELDPHDADAVAEAVTRLRTAEQQLTDYRRALHERLDQATQELIDRYRQDPVSALVAFTRPHTRSGGVR</sequence>
<dbReference type="Proteomes" id="UP000515947">
    <property type="component" value="Chromosome"/>
</dbReference>
<gene>
    <name evidence="3" type="ORF">H9L09_00955</name>
</gene>
<dbReference type="KEGG" id="nmes:H9L09_00955"/>
<protein>
    <recommendedName>
        <fullName evidence="2">RsiG-like domain-containing protein</fullName>
    </recommendedName>
</protein>
<reference evidence="3 4" key="1">
    <citation type="submission" date="2020-08" db="EMBL/GenBank/DDBJ databases">
        <title>Genome sequence of Nocardioides mesophilus KACC 16243T.</title>
        <authorList>
            <person name="Hyun D.-W."/>
            <person name="Bae J.-W."/>
        </authorList>
    </citation>
    <scope>NUCLEOTIDE SEQUENCE [LARGE SCALE GENOMIC DNA]</scope>
    <source>
        <strain evidence="3 4">KACC 16243</strain>
    </source>
</reference>
<name>A0A7G9RGM1_9ACTN</name>
<evidence type="ECO:0000313" key="3">
    <source>
        <dbReference type="EMBL" id="QNN54746.1"/>
    </source>
</evidence>
<dbReference type="InterPro" id="IPR055209">
    <property type="entry name" value="RsiG-like_dom"/>
</dbReference>
<dbReference type="AlphaFoldDB" id="A0A7G9RGM1"/>
<evidence type="ECO:0000259" key="2">
    <source>
        <dbReference type="Pfam" id="PF22802"/>
    </source>
</evidence>
<dbReference type="EMBL" id="CP060713">
    <property type="protein sequence ID" value="QNN54746.1"/>
    <property type="molecule type" value="Genomic_DNA"/>
</dbReference>
<keyword evidence="4" id="KW-1185">Reference proteome</keyword>
<organism evidence="3 4">
    <name type="scientific">Nocardioides mesophilus</name>
    <dbReference type="NCBI Taxonomy" id="433659"/>
    <lineage>
        <taxon>Bacteria</taxon>
        <taxon>Bacillati</taxon>
        <taxon>Actinomycetota</taxon>
        <taxon>Actinomycetes</taxon>
        <taxon>Propionibacteriales</taxon>
        <taxon>Nocardioidaceae</taxon>
        <taxon>Nocardioides</taxon>
    </lineage>
</organism>